<dbReference type="GO" id="GO:0016491">
    <property type="term" value="F:oxidoreductase activity"/>
    <property type="evidence" value="ECO:0007669"/>
    <property type="project" value="InterPro"/>
</dbReference>
<gene>
    <name evidence="1" type="ORF">KP803_05515</name>
</gene>
<proteinExistence type="predicted"/>
<protein>
    <submittedName>
        <fullName evidence="1">Twin-arginine translocation pathway signal protein</fullName>
    </submittedName>
</protein>
<reference evidence="1" key="1">
    <citation type="submission" date="2021-11" db="EMBL/GenBank/DDBJ databases">
        <title>Vibrio ZSDE26 sp. nov. and Vibrio ZSDZ34 sp. nov., isolated from coastal seawater in Qingdao.</title>
        <authorList>
            <person name="Zhang P."/>
        </authorList>
    </citation>
    <scope>NUCLEOTIDE SEQUENCE</scope>
    <source>
        <strain evidence="1">ZSDE26</strain>
    </source>
</reference>
<accession>A0A9X2BH99</accession>
<organism evidence="1 2">
    <name type="scientific">Vibrio amylolyticus</name>
    <dbReference type="NCBI Taxonomy" id="2847292"/>
    <lineage>
        <taxon>Bacteria</taxon>
        <taxon>Pseudomonadati</taxon>
        <taxon>Pseudomonadota</taxon>
        <taxon>Gammaproteobacteria</taxon>
        <taxon>Vibrionales</taxon>
        <taxon>Vibrionaceae</taxon>
        <taxon>Vibrio</taxon>
    </lineage>
</organism>
<keyword evidence="2" id="KW-1185">Reference proteome</keyword>
<evidence type="ECO:0000313" key="1">
    <source>
        <dbReference type="EMBL" id="MCK6262730.1"/>
    </source>
</evidence>
<dbReference type="Proteomes" id="UP001139559">
    <property type="component" value="Unassembled WGS sequence"/>
</dbReference>
<sequence>MNRRNFIKIVGLGAGAAALSSAVIINNGRSNSSDNFGWNGPDSSETDIRMQVLSYAILCPNAHNIQPWVVKMTGANRFDLLVDPDRLLPETDPIHRQIHISQGTFLETLAIAASGLGYEAKIDYFPQGMYSNTELVDKPVASIELIKSDKITPDPLFAFLLTRHSNKREYGNYSLSPAEMANLQTFAVEQCSYPLTITSSSEDKLKFEKILTEAMQIEVNDRGRSHETIALFRFDQDEVNKYRDGFGVSQAGLTGIKKLMVENFVLSREKTEQDSTEFDQQAVIMAQKTVSTTETFGWISSKGNSRLDQVIVGRDYCRLNLKTTAMGLAQHPMSQVLQEYSDMLPLQAEFKQAFGIDESKTVQMLFRLGKAEKTPHGPRRLVSELVKS</sequence>
<dbReference type="InterPro" id="IPR000415">
    <property type="entry name" value="Nitroreductase-like"/>
</dbReference>
<dbReference type="EMBL" id="JAJHVV010000003">
    <property type="protein sequence ID" value="MCK6262730.1"/>
    <property type="molecule type" value="Genomic_DNA"/>
</dbReference>
<dbReference type="AlphaFoldDB" id="A0A9X2BH99"/>
<dbReference type="RefSeq" id="WP_248007843.1">
    <property type="nucleotide sequence ID" value="NZ_JAJHVV010000003.1"/>
</dbReference>
<dbReference type="Gene3D" id="3.40.109.10">
    <property type="entry name" value="NADH Oxidase"/>
    <property type="match status" value="1"/>
</dbReference>
<name>A0A9X2BH99_9VIBR</name>
<comment type="caution">
    <text evidence="1">The sequence shown here is derived from an EMBL/GenBank/DDBJ whole genome shotgun (WGS) entry which is preliminary data.</text>
</comment>
<dbReference type="NCBIfam" id="NF047509">
    <property type="entry name" value="Rv3131_FMN_oxido"/>
    <property type="match status" value="1"/>
</dbReference>
<evidence type="ECO:0000313" key="2">
    <source>
        <dbReference type="Proteomes" id="UP001139559"/>
    </source>
</evidence>